<dbReference type="OrthoDB" id="9806452at2"/>
<dbReference type="PANTHER" id="PTHR13847">
    <property type="entry name" value="SARCOSINE DEHYDROGENASE-RELATED"/>
    <property type="match status" value="1"/>
</dbReference>
<dbReference type="Gene3D" id="3.50.50.60">
    <property type="entry name" value="FAD/NAD(P)-binding domain"/>
    <property type="match status" value="1"/>
</dbReference>
<evidence type="ECO:0000313" key="4">
    <source>
        <dbReference type="Proteomes" id="UP000282515"/>
    </source>
</evidence>
<dbReference type="InterPro" id="IPR006076">
    <property type="entry name" value="FAD-dep_OxRdtase"/>
</dbReference>
<gene>
    <name evidence="3" type="ORF">D9V41_02315</name>
</gene>
<dbReference type="SUPFAM" id="SSF51905">
    <property type="entry name" value="FAD/NAD(P)-binding domain"/>
    <property type="match status" value="1"/>
</dbReference>
<evidence type="ECO:0000313" key="3">
    <source>
        <dbReference type="EMBL" id="RLV57483.1"/>
    </source>
</evidence>
<protein>
    <submittedName>
        <fullName evidence="3">FAD-binding oxidoreductase</fullName>
    </submittedName>
</protein>
<dbReference type="Gene3D" id="3.30.9.10">
    <property type="entry name" value="D-Amino Acid Oxidase, subunit A, domain 2"/>
    <property type="match status" value="1"/>
</dbReference>
<accession>A0A3L8PS54</accession>
<dbReference type="Pfam" id="PF01266">
    <property type="entry name" value="DAO"/>
    <property type="match status" value="1"/>
</dbReference>
<comment type="caution">
    <text evidence="3">The sequence shown here is derived from an EMBL/GenBank/DDBJ whole genome shotgun (WGS) entry which is preliminary data.</text>
</comment>
<evidence type="ECO:0000256" key="1">
    <source>
        <dbReference type="ARBA" id="ARBA00023002"/>
    </source>
</evidence>
<dbReference type="EMBL" id="RDBF01000001">
    <property type="protein sequence ID" value="RLV57483.1"/>
    <property type="molecule type" value="Genomic_DNA"/>
</dbReference>
<dbReference type="InterPro" id="IPR036188">
    <property type="entry name" value="FAD/NAD-bd_sf"/>
</dbReference>
<proteinExistence type="predicted"/>
<dbReference type="AlphaFoldDB" id="A0A3L8PS54"/>
<sequence length="422" mass="44997">MSLPRSGPRASGTLIDPGCGGAHCLLKPTALYVYRDRSPLTGVPMSHPRVVVIGAGVLGLFTAYELTAAGVENVVVLEASHPGDGSSGRSVGMVETQYLTYPDVQVRAYGREVYAALERDHDLHFVHGGYLRLGRQQADITAFEQSLEHQKACGVDDAVILAPEDIAERWPHIVVDDLVAAQFGTWDGYVDGYAVSQLLAGIVKRRGATVVARAEVLSAERIGETWRLDTAQGVFEADVVVNAAGPWAGHVGELLGAPVPLLPQLHGALTIELGAPQPFTPFVMDYVPGSGTDGVYFRSERADQLIAGLHTDEAIKDPVSPDVPLGAMGMDQIERVITLLSERLVGADDMEIGRSWSGIYPMTPDHQPIAGWHRDAPGVVCALGAGGSGIQLSPAVGRLAAHAILGRPSDFEIDWSHERFAD</sequence>
<organism evidence="3 4">
    <name type="scientific">Aeromicrobium phragmitis</name>
    <dbReference type="NCBI Taxonomy" id="2478914"/>
    <lineage>
        <taxon>Bacteria</taxon>
        <taxon>Bacillati</taxon>
        <taxon>Actinomycetota</taxon>
        <taxon>Actinomycetes</taxon>
        <taxon>Propionibacteriales</taxon>
        <taxon>Nocardioidaceae</taxon>
        <taxon>Aeromicrobium</taxon>
    </lineage>
</organism>
<evidence type="ECO:0000259" key="2">
    <source>
        <dbReference type="Pfam" id="PF01266"/>
    </source>
</evidence>
<reference evidence="3 4" key="1">
    <citation type="submission" date="2018-10" db="EMBL/GenBank/DDBJ databases">
        <title>Aeromicrobium sp. 9W16Y-2 whole genome shotgun sequence.</title>
        <authorList>
            <person name="Li F."/>
        </authorList>
    </citation>
    <scope>NUCLEOTIDE SEQUENCE [LARGE SCALE GENOMIC DNA]</scope>
    <source>
        <strain evidence="3 4">9W16Y-2</strain>
    </source>
</reference>
<dbReference type="GO" id="GO:0005737">
    <property type="term" value="C:cytoplasm"/>
    <property type="evidence" value="ECO:0007669"/>
    <property type="project" value="TreeGrafter"/>
</dbReference>
<dbReference type="GO" id="GO:0016491">
    <property type="term" value="F:oxidoreductase activity"/>
    <property type="evidence" value="ECO:0007669"/>
    <property type="project" value="UniProtKB-KW"/>
</dbReference>
<keyword evidence="1" id="KW-0560">Oxidoreductase</keyword>
<keyword evidence="4" id="KW-1185">Reference proteome</keyword>
<dbReference type="Proteomes" id="UP000282515">
    <property type="component" value="Unassembled WGS sequence"/>
</dbReference>
<name>A0A3L8PS54_9ACTN</name>
<feature type="domain" description="FAD dependent oxidoreductase" evidence="2">
    <location>
        <begin position="49"/>
        <end position="402"/>
    </location>
</feature>
<dbReference type="PANTHER" id="PTHR13847:SF287">
    <property type="entry name" value="FAD-DEPENDENT OXIDOREDUCTASE DOMAIN-CONTAINING PROTEIN 1"/>
    <property type="match status" value="1"/>
</dbReference>